<comment type="catalytic activity">
    <reaction evidence="8">
        <text>L-arginine + H(+) = agmatine + CO2</text>
        <dbReference type="Rhea" id="RHEA:17641"/>
        <dbReference type="ChEBI" id="CHEBI:15378"/>
        <dbReference type="ChEBI" id="CHEBI:16526"/>
        <dbReference type="ChEBI" id="CHEBI:32682"/>
        <dbReference type="ChEBI" id="CHEBI:58145"/>
        <dbReference type="EC" id="4.1.1.19"/>
    </reaction>
</comment>
<evidence type="ECO:0000313" key="10">
    <source>
        <dbReference type="Proteomes" id="UP000266426"/>
    </source>
</evidence>
<dbReference type="Proteomes" id="UP000266426">
    <property type="component" value="Unassembled WGS sequence"/>
</dbReference>
<comment type="cofactor">
    <cofactor evidence="1">
        <name>pyruvate</name>
        <dbReference type="ChEBI" id="CHEBI:15361"/>
    </cofactor>
</comment>
<dbReference type="AlphaFoldDB" id="A0A3A4R3H3"/>
<reference evidence="9 10" key="1">
    <citation type="journal article" date="2017" name="ISME J.">
        <title>Energy and carbon metabolisms in a deep terrestrial subsurface fluid microbial community.</title>
        <authorList>
            <person name="Momper L."/>
            <person name="Jungbluth S.P."/>
            <person name="Lee M.D."/>
            <person name="Amend J.P."/>
        </authorList>
    </citation>
    <scope>NUCLEOTIDE SEQUENCE [LARGE SCALE GENOMIC DNA]</scope>
    <source>
        <strain evidence="9">SURF_26</strain>
    </source>
</reference>
<dbReference type="SFLD" id="SFLDS00055">
    <property type="entry name" value="Pyruvoyl-Dependent_Histidine/A"/>
    <property type="match status" value="1"/>
</dbReference>
<evidence type="ECO:0000256" key="8">
    <source>
        <dbReference type="ARBA" id="ARBA00049309"/>
    </source>
</evidence>
<evidence type="ECO:0000256" key="7">
    <source>
        <dbReference type="ARBA" id="ARBA00023317"/>
    </source>
</evidence>
<dbReference type="SUPFAM" id="SSF56271">
    <property type="entry name" value="Pyruvoyl-dependent histidine and arginine decarboxylases"/>
    <property type="match status" value="1"/>
</dbReference>
<dbReference type="GO" id="GO:0006527">
    <property type="term" value="P:L-arginine catabolic process"/>
    <property type="evidence" value="ECO:0007669"/>
    <property type="project" value="InterPro"/>
</dbReference>
<keyword evidence="7" id="KW-0670">Pyruvate</keyword>
<proteinExistence type="inferred from homology"/>
<dbReference type="PANTHER" id="PTHR40438">
    <property type="entry name" value="PYRUVOYL-DEPENDENT ARGININE DECARBOXYLASE"/>
    <property type="match status" value="1"/>
</dbReference>
<keyword evidence="6 9" id="KW-0456">Lyase</keyword>
<organism evidence="9 10">
    <name type="scientific">Candidatus Auribacter fodinae</name>
    <dbReference type="NCBI Taxonomy" id="2093366"/>
    <lineage>
        <taxon>Bacteria</taxon>
        <taxon>Pseudomonadati</taxon>
        <taxon>Candidatus Auribacterota</taxon>
        <taxon>Candidatus Auribacteria</taxon>
        <taxon>Candidatus Auribacterales</taxon>
        <taxon>Candidatus Auribacteraceae</taxon>
        <taxon>Candidatus Auribacter</taxon>
    </lineage>
</organism>
<dbReference type="HAMAP" id="MF_01404">
    <property type="entry name" value="PvlArgDC"/>
    <property type="match status" value="1"/>
</dbReference>
<evidence type="ECO:0000256" key="2">
    <source>
        <dbReference type="ARBA" id="ARBA00008611"/>
    </source>
</evidence>
<dbReference type="EC" id="4.1.1.19" evidence="3"/>
<gene>
    <name evidence="9" type="ORF">C4541_05725</name>
</gene>
<dbReference type="PIRSF" id="PIRSF005216">
    <property type="entry name" value="Pyruvoyl-dep_arg_deCO2ase"/>
    <property type="match status" value="1"/>
</dbReference>
<dbReference type="InterPro" id="IPR016105">
    <property type="entry name" value="Pyr-dep_his/arg-deCO2ase_sand"/>
</dbReference>
<evidence type="ECO:0000313" key="9">
    <source>
        <dbReference type="EMBL" id="RJP59522.1"/>
    </source>
</evidence>
<evidence type="ECO:0000256" key="4">
    <source>
        <dbReference type="ARBA" id="ARBA00014727"/>
    </source>
</evidence>
<dbReference type="Pfam" id="PF01862">
    <property type="entry name" value="PvlArgDC"/>
    <property type="match status" value="1"/>
</dbReference>
<accession>A0A3A4R3H3</accession>
<sequence>MVPKCMFLTKGVGKHKEKLSSFELALRSAGIEKCNLVTVSSIYPPSCKIVPKEKGLKLLHPGEIVFCVMARNSTNEPNRLTAASIGLALPKDKKQYGYLSEHHGFGQSERVAGDYCEDLAAAMLATTLGIDFDPEAAWDERKKEYKASGKIIKTTNITQTARGDKDGLWTTVVAAAIFILRDME</sequence>
<dbReference type="NCBIfam" id="TIGR00286">
    <property type="entry name" value="pyruvoyl-dependent arginine decarboxylase"/>
    <property type="match status" value="1"/>
</dbReference>
<dbReference type="EMBL" id="QZJZ01000047">
    <property type="protein sequence ID" value="RJP59522.1"/>
    <property type="molecule type" value="Genomic_DNA"/>
</dbReference>
<name>A0A3A4R3H3_9BACT</name>
<dbReference type="NCBIfam" id="NF009064">
    <property type="entry name" value="PRK12398.1"/>
    <property type="match status" value="1"/>
</dbReference>
<keyword evidence="5" id="KW-0210">Decarboxylase</keyword>
<dbReference type="PANTHER" id="PTHR40438:SF1">
    <property type="entry name" value="PYRUVOYL-DEPENDENT ARGININE DECARBOXYLASE"/>
    <property type="match status" value="1"/>
</dbReference>
<dbReference type="SFLD" id="SFLDG01170">
    <property type="entry name" value="Pyruvoyl-dependent_arginine_de"/>
    <property type="match status" value="1"/>
</dbReference>
<dbReference type="Gene3D" id="3.50.20.10">
    <property type="entry name" value="Pyruvoyl-Dependent Histidine Decarboxylase, subunit B"/>
    <property type="match status" value="1"/>
</dbReference>
<evidence type="ECO:0000256" key="1">
    <source>
        <dbReference type="ARBA" id="ARBA00001928"/>
    </source>
</evidence>
<dbReference type="GO" id="GO:0008792">
    <property type="term" value="F:arginine decarboxylase activity"/>
    <property type="evidence" value="ECO:0007669"/>
    <property type="project" value="UniProtKB-EC"/>
</dbReference>
<comment type="caution">
    <text evidence="9">The sequence shown here is derived from an EMBL/GenBank/DDBJ whole genome shotgun (WGS) entry which is preliminary data.</text>
</comment>
<evidence type="ECO:0000256" key="5">
    <source>
        <dbReference type="ARBA" id="ARBA00022793"/>
    </source>
</evidence>
<evidence type="ECO:0000256" key="6">
    <source>
        <dbReference type="ARBA" id="ARBA00023239"/>
    </source>
</evidence>
<comment type="similarity">
    <text evidence="2">Belongs to the pyruvoyl-dependent arginine decarboxylase family.</text>
</comment>
<dbReference type="InterPro" id="IPR016104">
    <property type="entry name" value="Pyr-dep_his/arg-deCO2ase"/>
</dbReference>
<protein>
    <recommendedName>
        <fullName evidence="4">Pyruvoyl-dependent arginine decarboxylase AaxB</fullName>
        <ecNumber evidence="3">4.1.1.19</ecNumber>
    </recommendedName>
</protein>
<dbReference type="InterPro" id="IPR002724">
    <property type="entry name" value="Pyruvoyl-dep_arg_deCO2ase"/>
</dbReference>
<evidence type="ECO:0000256" key="3">
    <source>
        <dbReference type="ARBA" id="ARBA00012426"/>
    </source>
</evidence>